<dbReference type="OrthoDB" id="4526039at2759"/>
<keyword evidence="1" id="KW-0812">Transmembrane</keyword>
<evidence type="ECO:0000313" key="4">
    <source>
        <dbReference type="Proteomes" id="UP000531561"/>
    </source>
</evidence>
<comment type="caution">
    <text evidence="3">The sequence shown here is derived from an EMBL/GenBank/DDBJ whole genome shotgun (WGS) entry which is preliminary data.</text>
</comment>
<keyword evidence="4" id="KW-1185">Reference proteome</keyword>
<keyword evidence="1" id="KW-0472">Membrane</keyword>
<keyword evidence="2" id="KW-0732">Signal</keyword>
<gene>
    <name evidence="3" type="ORF">Bfra_008302ca</name>
</gene>
<proteinExistence type="predicted"/>
<evidence type="ECO:0000256" key="1">
    <source>
        <dbReference type="SAM" id="Phobius"/>
    </source>
</evidence>
<dbReference type="RefSeq" id="XP_037191971.1">
    <property type="nucleotide sequence ID" value="XM_037338665.1"/>
</dbReference>
<dbReference type="Proteomes" id="UP000531561">
    <property type="component" value="Unassembled WGS sequence"/>
</dbReference>
<feature type="transmembrane region" description="Helical" evidence="1">
    <location>
        <begin position="269"/>
        <end position="285"/>
    </location>
</feature>
<keyword evidence="1" id="KW-1133">Transmembrane helix</keyword>
<evidence type="ECO:0000256" key="2">
    <source>
        <dbReference type="SAM" id="SignalP"/>
    </source>
</evidence>
<name>A0A8H6ATA2_9HELO</name>
<dbReference type="GeneID" id="59262357"/>
<protein>
    <submittedName>
        <fullName evidence="3">Uncharacterized protein</fullName>
    </submittedName>
</protein>
<sequence length="286" mass="30767">MWPNSLPYFTFCLCTTFALTIANKDDTIYPYVGYGAGPTEDIVAFREANTSPNATGIVDLEVYNLRANLDSVQNVLWQATLNVTEVTNLNYTDAATDVITNSVIGINALENWVENSTWTTTIFILEISSRNVIVSGQRDTGNCYATLGETCVQEYLNNADLTNISAQYPTSPSIPTNCDDKIAGSYGGGFNGSDADGSGYFFSASWVHNASNTTFYENAVTKIWPLLVIQRNEAHGIQTASLSCLKANATMVGSKAIGGVPSVATGFQIYGWVVMAVASAVGLMFL</sequence>
<feature type="signal peptide" evidence="2">
    <location>
        <begin position="1"/>
        <end position="22"/>
    </location>
</feature>
<reference evidence="3 4" key="1">
    <citation type="journal article" date="2020" name="Phytopathology">
        <title>A high-quality genome resource of Botrytis fragariae, a new and rapidly spreading fungal pathogen causing strawberry gray mold in the U.S.A.</title>
        <authorList>
            <person name="Wu Y."/>
            <person name="Saski C.A."/>
            <person name="Schnabel G."/>
            <person name="Xiao S."/>
            <person name="Hu M."/>
        </authorList>
    </citation>
    <scope>NUCLEOTIDE SEQUENCE [LARGE SCALE GENOMIC DNA]</scope>
    <source>
        <strain evidence="3 4">BVB16</strain>
    </source>
</reference>
<accession>A0A8H6ATA2</accession>
<dbReference type="EMBL" id="JABFCT010000009">
    <property type="protein sequence ID" value="KAF5873025.1"/>
    <property type="molecule type" value="Genomic_DNA"/>
</dbReference>
<organism evidence="3 4">
    <name type="scientific">Botrytis fragariae</name>
    <dbReference type="NCBI Taxonomy" id="1964551"/>
    <lineage>
        <taxon>Eukaryota</taxon>
        <taxon>Fungi</taxon>
        <taxon>Dikarya</taxon>
        <taxon>Ascomycota</taxon>
        <taxon>Pezizomycotina</taxon>
        <taxon>Leotiomycetes</taxon>
        <taxon>Helotiales</taxon>
        <taxon>Sclerotiniaceae</taxon>
        <taxon>Botrytis</taxon>
    </lineage>
</organism>
<feature type="chain" id="PRO_5034931243" evidence="2">
    <location>
        <begin position="23"/>
        <end position="286"/>
    </location>
</feature>
<dbReference type="AlphaFoldDB" id="A0A8H6ATA2"/>
<evidence type="ECO:0000313" key="3">
    <source>
        <dbReference type="EMBL" id="KAF5873025.1"/>
    </source>
</evidence>